<protein>
    <recommendedName>
        <fullName evidence="3">HNH nuclease domain-containing protein</fullName>
    </recommendedName>
</protein>
<proteinExistence type="inferred from homology"/>
<dbReference type="HOGENOM" id="CLU_030406_0_0_11"/>
<dbReference type="GO" id="GO:0003676">
    <property type="term" value="F:nucleic acid binding"/>
    <property type="evidence" value="ECO:0007669"/>
    <property type="project" value="InterPro"/>
</dbReference>
<reference evidence="5" key="1">
    <citation type="journal article" date="2003" name="Appl. Microbiol. Biotechnol.">
        <title>The Corynebacterium glutamicum genome: features and impacts on biotechnological processes.</title>
        <authorList>
            <person name="Ikeda M."/>
            <person name="Nakagawa S."/>
        </authorList>
    </citation>
    <scope>NUCLEOTIDE SEQUENCE [LARGE SCALE GENOMIC DNA]</scope>
    <source>
        <strain evidence="5">ATCC 13032 / DSM 20300 / BCRC 11384 / JCM 1318 / LMG 3730 / NCIMB 10025</strain>
    </source>
</reference>
<dbReference type="Proteomes" id="UP000000582">
    <property type="component" value="Chromosome"/>
</dbReference>
<feature type="region of interest" description="Disordered" evidence="2">
    <location>
        <begin position="95"/>
        <end position="147"/>
    </location>
</feature>
<dbReference type="SMART" id="SM00507">
    <property type="entry name" value="HNHc"/>
    <property type="match status" value="1"/>
</dbReference>
<dbReference type="CDD" id="cd00085">
    <property type="entry name" value="HNHc"/>
    <property type="match status" value="1"/>
</dbReference>
<evidence type="ECO:0000259" key="3">
    <source>
        <dbReference type="SMART" id="SM00507"/>
    </source>
</evidence>
<dbReference type="KEGG" id="cgl:Cgl2876"/>
<dbReference type="PATRIC" id="fig|196627.13.peg.2809"/>
<dbReference type="OrthoDB" id="4398180at2"/>
<feature type="compositionally biased region" description="Basic and acidic residues" evidence="2">
    <location>
        <begin position="410"/>
        <end position="426"/>
    </location>
</feature>
<evidence type="ECO:0000313" key="4">
    <source>
        <dbReference type="EMBL" id="BAC00271.1"/>
    </source>
</evidence>
<feature type="region of interest" description="Disordered" evidence="2">
    <location>
        <begin position="409"/>
        <end position="446"/>
    </location>
</feature>
<dbReference type="GO" id="GO:0008270">
    <property type="term" value="F:zinc ion binding"/>
    <property type="evidence" value="ECO:0007669"/>
    <property type="project" value="InterPro"/>
</dbReference>
<feature type="domain" description="HNH nuclease" evidence="3">
    <location>
        <begin position="362"/>
        <end position="414"/>
    </location>
</feature>
<dbReference type="InterPro" id="IPR002711">
    <property type="entry name" value="HNH"/>
</dbReference>
<organism evidence="4 5">
    <name type="scientific">Corynebacterium glutamicum (strain ATCC 13032 / DSM 20300 / JCM 1318 / BCRC 11384 / CCUG 27702 / LMG 3730 / NBRC 12168 / NCIMB 10025 / NRRL B-2784 / 534)</name>
    <dbReference type="NCBI Taxonomy" id="196627"/>
    <lineage>
        <taxon>Bacteria</taxon>
        <taxon>Bacillati</taxon>
        <taxon>Actinomycetota</taxon>
        <taxon>Actinomycetes</taxon>
        <taxon>Mycobacteriales</taxon>
        <taxon>Corynebacteriaceae</taxon>
        <taxon>Corynebacterium</taxon>
    </lineage>
</organism>
<dbReference type="DNASU" id="1020819"/>
<dbReference type="InterPro" id="IPR003615">
    <property type="entry name" value="HNH_nuc"/>
</dbReference>
<dbReference type="Pfam" id="PF01844">
    <property type="entry name" value="HNH"/>
    <property type="match status" value="1"/>
</dbReference>
<comment type="similarity">
    <text evidence="1">Belongs to the Rv1128c/1148c/1588c/1702c/1945/3466 family.</text>
</comment>
<feature type="compositionally biased region" description="Basic and acidic residues" evidence="2">
    <location>
        <begin position="112"/>
        <end position="132"/>
    </location>
</feature>
<dbReference type="eggNOG" id="COG1403">
    <property type="taxonomic scope" value="Bacteria"/>
</dbReference>
<dbReference type="AlphaFoldDB" id="Q8NLR2"/>
<evidence type="ECO:0000313" key="5">
    <source>
        <dbReference type="Proteomes" id="UP000000582"/>
    </source>
</evidence>
<dbReference type="BioCyc" id="CORYNE:G18NG-12495-MONOMER"/>
<name>Q8NLR2_CORGL</name>
<accession>Q8NLR2</accession>
<dbReference type="InterPro" id="IPR003870">
    <property type="entry name" value="DUF222"/>
</dbReference>
<dbReference type="STRING" id="196627.cg3185"/>
<dbReference type="EMBL" id="BA000036">
    <property type="protein sequence ID" value="BAC00271.1"/>
    <property type="molecule type" value="Genomic_DNA"/>
</dbReference>
<evidence type="ECO:0000256" key="1">
    <source>
        <dbReference type="ARBA" id="ARBA00023450"/>
    </source>
</evidence>
<keyword evidence="5" id="KW-1185">Reference proteome</keyword>
<dbReference type="Pfam" id="PF02720">
    <property type="entry name" value="DUF222"/>
    <property type="match status" value="1"/>
</dbReference>
<dbReference type="GO" id="GO:0004519">
    <property type="term" value="F:endonuclease activity"/>
    <property type="evidence" value="ECO:0007669"/>
    <property type="project" value="InterPro"/>
</dbReference>
<evidence type="ECO:0000256" key="2">
    <source>
        <dbReference type="SAM" id="MobiDB-lite"/>
    </source>
</evidence>
<sequence>MENRKGGENKMQEIHTIMKHMDALIADPSAAAFKATLPFAELLEKLHNKKALFDAALAKSAERADAGRIIGKTSHIDALAYLLDISKSEAFRRTKRAEEHYGNPSPEPSSEELAKETPEEKLAREEKEKQDLAEQAEANRIAREHGISAEKQDTIRYELEKLNDNTSLSRASLRKLAMQEATSRTPEDLRNWTRNKVIRINPTAKDPLAAVKKRSLSIGRQDHDGGAKASLYLDAKGLALLKSLMSKAKPGHLLEDSLAEDKRTKPQRQYDAFADILHRAHSDLLPARSGVGTILVSLSAKDVTNLKASGPDHRYPTSTGIKLTPLEILRLGAAKYDFVTVLDSESGRPLHLARTQRTASLYQRLALFASELVCTREGCDSPFEDNEIHHIRSWLDGGPTDIENITNICPHDHGNNNDQRDGKDNMGHMNIDPTTGRVGYQPADRRKPMRFNNTAAAAESGGAQART</sequence>
<gene>
    <name evidence="4" type="ordered locus">Cgl2876</name>
</gene>